<dbReference type="InterPro" id="IPR034294">
    <property type="entry name" value="Aquaporin_transptr"/>
</dbReference>
<evidence type="ECO:0000313" key="10">
    <source>
        <dbReference type="EMBL" id="PWN27815.1"/>
    </source>
</evidence>
<organism evidence="10 11">
    <name type="scientific">Jaminaea rosea</name>
    <dbReference type="NCBI Taxonomy" id="1569628"/>
    <lineage>
        <taxon>Eukaryota</taxon>
        <taxon>Fungi</taxon>
        <taxon>Dikarya</taxon>
        <taxon>Basidiomycota</taxon>
        <taxon>Ustilaginomycotina</taxon>
        <taxon>Exobasidiomycetes</taxon>
        <taxon>Microstromatales</taxon>
        <taxon>Microstromatales incertae sedis</taxon>
        <taxon>Jaminaea</taxon>
    </lineage>
</organism>
<dbReference type="SUPFAM" id="SSF81338">
    <property type="entry name" value="Aquaporin-like"/>
    <property type="match status" value="1"/>
</dbReference>
<dbReference type="OrthoDB" id="3222at2759"/>
<keyword evidence="7 9" id="KW-0472">Membrane</keyword>
<dbReference type="GO" id="GO:0005886">
    <property type="term" value="C:plasma membrane"/>
    <property type="evidence" value="ECO:0007669"/>
    <property type="project" value="TreeGrafter"/>
</dbReference>
<dbReference type="Pfam" id="PF00230">
    <property type="entry name" value="MIP"/>
    <property type="match status" value="1"/>
</dbReference>
<protein>
    <submittedName>
        <fullName evidence="10">Aquaporin-like protein</fullName>
    </submittedName>
</protein>
<dbReference type="Gene3D" id="1.20.1080.10">
    <property type="entry name" value="Glycerol uptake facilitator protein"/>
    <property type="match status" value="1"/>
</dbReference>
<accession>A0A316UXF4</accession>
<dbReference type="Proteomes" id="UP000245884">
    <property type="component" value="Unassembled WGS sequence"/>
</dbReference>
<evidence type="ECO:0000256" key="4">
    <source>
        <dbReference type="ARBA" id="ARBA00022692"/>
    </source>
</evidence>
<evidence type="ECO:0000256" key="7">
    <source>
        <dbReference type="ARBA" id="ARBA00023136"/>
    </source>
</evidence>
<evidence type="ECO:0000256" key="2">
    <source>
        <dbReference type="ARBA" id="ARBA00006175"/>
    </source>
</evidence>
<feature type="transmembrane region" description="Helical" evidence="9">
    <location>
        <begin position="141"/>
        <end position="160"/>
    </location>
</feature>
<dbReference type="RefSeq" id="XP_025362427.1">
    <property type="nucleotide sequence ID" value="XM_025506167.1"/>
</dbReference>
<evidence type="ECO:0000313" key="11">
    <source>
        <dbReference type="Proteomes" id="UP000245884"/>
    </source>
</evidence>
<feature type="transmembrane region" description="Helical" evidence="9">
    <location>
        <begin position="14"/>
        <end position="31"/>
    </location>
</feature>
<comment type="subcellular location">
    <subcellularLocation>
        <location evidence="1">Membrane</location>
        <topology evidence="1">Multi-pass membrane protein</topology>
    </subcellularLocation>
</comment>
<feature type="transmembrane region" description="Helical" evidence="9">
    <location>
        <begin position="77"/>
        <end position="95"/>
    </location>
</feature>
<keyword evidence="5" id="KW-0677">Repeat</keyword>
<evidence type="ECO:0000256" key="8">
    <source>
        <dbReference type="RuleBase" id="RU000477"/>
    </source>
</evidence>
<dbReference type="STRING" id="1569628.A0A316UXF4"/>
<dbReference type="PRINTS" id="PR00783">
    <property type="entry name" value="MINTRINSICP"/>
</dbReference>
<evidence type="ECO:0000256" key="9">
    <source>
        <dbReference type="SAM" id="Phobius"/>
    </source>
</evidence>
<reference evidence="10 11" key="1">
    <citation type="journal article" date="2018" name="Mol. Biol. Evol.">
        <title>Broad Genomic Sampling Reveals a Smut Pathogenic Ancestry of the Fungal Clade Ustilaginomycotina.</title>
        <authorList>
            <person name="Kijpornyongpan T."/>
            <person name="Mondo S.J."/>
            <person name="Barry K."/>
            <person name="Sandor L."/>
            <person name="Lee J."/>
            <person name="Lipzen A."/>
            <person name="Pangilinan J."/>
            <person name="LaButti K."/>
            <person name="Hainaut M."/>
            <person name="Henrissat B."/>
            <person name="Grigoriev I.V."/>
            <person name="Spatafora J.W."/>
            <person name="Aime M.C."/>
        </authorList>
    </citation>
    <scope>NUCLEOTIDE SEQUENCE [LARGE SCALE GENOMIC DNA]</scope>
    <source>
        <strain evidence="10 11">MCA 5214</strain>
    </source>
</reference>
<gene>
    <name evidence="10" type="ORF">BDZ90DRAFT_232203</name>
</gene>
<evidence type="ECO:0000256" key="3">
    <source>
        <dbReference type="ARBA" id="ARBA00022448"/>
    </source>
</evidence>
<keyword evidence="4 8" id="KW-0812">Transmembrane</keyword>
<comment type="similarity">
    <text evidence="2 8">Belongs to the MIP/aquaporin (TC 1.A.8) family.</text>
</comment>
<keyword evidence="6 9" id="KW-1133">Transmembrane helix</keyword>
<dbReference type="GeneID" id="37027990"/>
<dbReference type="FunFam" id="1.20.1080.10:FF:000014">
    <property type="entry name" value="Aquaporin 1"/>
    <property type="match status" value="1"/>
</dbReference>
<feature type="transmembrane region" description="Helical" evidence="9">
    <location>
        <begin position="102"/>
        <end position="121"/>
    </location>
</feature>
<dbReference type="GO" id="GO:0015250">
    <property type="term" value="F:water channel activity"/>
    <property type="evidence" value="ECO:0007669"/>
    <property type="project" value="TreeGrafter"/>
</dbReference>
<evidence type="ECO:0000256" key="1">
    <source>
        <dbReference type="ARBA" id="ARBA00004141"/>
    </source>
</evidence>
<dbReference type="EMBL" id="KZ819667">
    <property type="protein sequence ID" value="PWN27815.1"/>
    <property type="molecule type" value="Genomic_DNA"/>
</dbReference>
<proteinExistence type="inferred from homology"/>
<dbReference type="InterPro" id="IPR000425">
    <property type="entry name" value="MIP"/>
</dbReference>
<dbReference type="PANTHER" id="PTHR19139:SF199">
    <property type="entry name" value="MIP17260P"/>
    <property type="match status" value="1"/>
</dbReference>
<evidence type="ECO:0000256" key="5">
    <source>
        <dbReference type="ARBA" id="ARBA00022737"/>
    </source>
</evidence>
<keyword evidence="3 8" id="KW-0813">Transport</keyword>
<evidence type="ECO:0000256" key="6">
    <source>
        <dbReference type="ARBA" id="ARBA00022989"/>
    </source>
</evidence>
<sequence length="372" mass="38819">MGIKQDLIATLGEFTGTTLFLLLALGGAKTAQYTRTSSQTEGLQTALGNQTIIFIAVSFGISLLVTAWVFYRVTGGLFNPAITLALWLIGGLGALRAILLVVAQLAGGIAGAALVAALTPFGGAQSVTTTLGPGVNIGQGLFIEAFLTATLVLTVLFLAAEKHRSTYLAPIGIGLVLLSDHLFGVAWTGCGINPARSFGPAVVSGSFPGYHWIYWVGPLIGTLLAVGFYLMLKAFDYTSVVFGQDADHEVTEAERHVVGSSLFRRLGRKFVVYHTKEGAPRPTESIVMYDSRDPAMQEAIRHGKATIVVPADMEAGVATEAAADGKPATAPQLVNGVPSMRPEAQDVGGLQVPGTTSGGIAILPIAKVILQS</sequence>
<dbReference type="InterPro" id="IPR023271">
    <property type="entry name" value="Aquaporin-like"/>
</dbReference>
<name>A0A316UXF4_9BASI</name>
<keyword evidence="11" id="KW-1185">Reference proteome</keyword>
<feature type="transmembrane region" description="Helical" evidence="9">
    <location>
        <begin position="52"/>
        <end position="71"/>
    </location>
</feature>
<feature type="transmembrane region" description="Helical" evidence="9">
    <location>
        <begin position="212"/>
        <end position="232"/>
    </location>
</feature>
<feature type="transmembrane region" description="Helical" evidence="9">
    <location>
        <begin position="167"/>
        <end position="187"/>
    </location>
</feature>
<dbReference type="AlphaFoldDB" id="A0A316UXF4"/>
<dbReference type="PANTHER" id="PTHR19139">
    <property type="entry name" value="AQUAPORIN TRANSPORTER"/>
    <property type="match status" value="1"/>
</dbReference>